<dbReference type="EMBL" id="BAAACP010000010">
    <property type="protein sequence ID" value="GAA0864495.1"/>
    <property type="molecule type" value="Genomic_DNA"/>
</dbReference>
<evidence type="ECO:0000313" key="7">
    <source>
        <dbReference type="EMBL" id="GAA0864495.1"/>
    </source>
</evidence>
<dbReference type="Pfam" id="PF12637">
    <property type="entry name" value="TSCPD"/>
    <property type="match status" value="1"/>
</dbReference>
<gene>
    <name evidence="7" type="ORF">GCM10008917_18200</name>
</gene>
<evidence type="ECO:0000256" key="2">
    <source>
        <dbReference type="ARBA" id="ARBA00012274"/>
    </source>
</evidence>
<evidence type="ECO:0000256" key="5">
    <source>
        <dbReference type="ARBA" id="ARBA00047754"/>
    </source>
</evidence>
<dbReference type="Proteomes" id="UP001400965">
    <property type="component" value="Unassembled WGS sequence"/>
</dbReference>
<feature type="domain" description="TSCPD" evidence="6">
    <location>
        <begin position="7"/>
        <end position="79"/>
    </location>
</feature>
<evidence type="ECO:0000313" key="8">
    <source>
        <dbReference type="Proteomes" id="UP001400965"/>
    </source>
</evidence>
<name>A0ABN1M5B5_9FIRM</name>
<evidence type="ECO:0000259" key="6">
    <source>
        <dbReference type="Pfam" id="PF12637"/>
    </source>
</evidence>
<keyword evidence="8" id="KW-1185">Reference proteome</keyword>
<evidence type="ECO:0000256" key="4">
    <source>
        <dbReference type="ARBA" id="ARBA00022741"/>
    </source>
</evidence>
<sequence length="83" mass="8887">MKVNFKPSGVCCKEIEFDIDENNIVKSVNFVGGCPGNLIGLKHLIEGRPADEIAEKLAGIPCGGKSTSCPDQLSKALREQLSK</sequence>
<proteinExistence type="inferred from homology"/>
<keyword evidence="4" id="KW-0547">Nucleotide-binding</keyword>
<organism evidence="7 8">
    <name type="scientific">Paraclostridium tenue</name>
    <dbReference type="NCBI Taxonomy" id="1737"/>
    <lineage>
        <taxon>Bacteria</taxon>
        <taxon>Bacillati</taxon>
        <taxon>Bacillota</taxon>
        <taxon>Clostridia</taxon>
        <taxon>Peptostreptococcales</taxon>
        <taxon>Peptostreptococcaceae</taxon>
        <taxon>Paraclostridium</taxon>
    </lineage>
</organism>
<accession>A0ABN1M5B5</accession>
<evidence type="ECO:0000256" key="3">
    <source>
        <dbReference type="ARBA" id="ARBA00022634"/>
    </source>
</evidence>
<dbReference type="InterPro" id="IPR024434">
    <property type="entry name" value="TSCPD_dom"/>
</dbReference>
<dbReference type="NCBIfam" id="TIGR03905">
    <property type="entry name" value="TIGR03905_4_Cys"/>
    <property type="match status" value="1"/>
</dbReference>
<keyword evidence="3" id="KW-0237">DNA synthesis</keyword>
<comment type="catalytic activity">
    <reaction evidence="5">
        <text>a 2'-deoxyribonucleoside 5'-diphosphate + [thioredoxin]-disulfide + H2O = a ribonucleoside 5'-diphosphate + [thioredoxin]-dithiol</text>
        <dbReference type="Rhea" id="RHEA:23252"/>
        <dbReference type="Rhea" id="RHEA-COMP:10698"/>
        <dbReference type="Rhea" id="RHEA-COMP:10700"/>
        <dbReference type="ChEBI" id="CHEBI:15377"/>
        <dbReference type="ChEBI" id="CHEBI:29950"/>
        <dbReference type="ChEBI" id="CHEBI:50058"/>
        <dbReference type="ChEBI" id="CHEBI:57930"/>
        <dbReference type="ChEBI" id="CHEBI:73316"/>
        <dbReference type="EC" id="1.17.4.1"/>
    </reaction>
</comment>
<comment type="similarity">
    <text evidence="1">Belongs to the ribonucleoside diphosphate reductase class-2 family.</text>
</comment>
<dbReference type="RefSeq" id="WP_346045171.1">
    <property type="nucleotide sequence ID" value="NZ_BAAACP010000010.1"/>
</dbReference>
<evidence type="ECO:0000256" key="1">
    <source>
        <dbReference type="ARBA" id="ARBA00007405"/>
    </source>
</evidence>
<dbReference type="EC" id="1.17.4.1" evidence="2"/>
<protein>
    <recommendedName>
        <fullName evidence="2">ribonucleoside-diphosphate reductase</fullName>
        <ecNumber evidence="2">1.17.4.1</ecNumber>
    </recommendedName>
</protein>
<reference evidence="7 8" key="1">
    <citation type="journal article" date="2019" name="Int. J. Syst. Evol. Microbiol.">
        <title>The Global Catalogue of Microorganisms (GCM) 10K type strain sequencing project: providing services to taxonomists for standard genome sequencing and annotation.</title>
        <authorList>
            <consortium name="The Broad Institute Genomics Platform"/>
            <consortium name="The Broad Institute Genome Sequencing Center for Infectious Disease"/>
            <person name="Wu L."/>
            <person name="Ma J."/>
        </authorList>
    </citation>
    <scope>NUCLEOTIDE SEQUENCE [LARGE SCALE GENOMIC DNA]</scope>
    <source>
        <strain evidence="7 8">JCM 6486</strain>
    </source>
</reference>
<dbReference type="InterPro" id="IPR023806">
    <property type="entry name" value="CHP03905"/>
</dbReference>
<comment type="caution">
    <text evidence="7">The sequence shown here is derived from an EMBL/GenBank/DDBJ whole genome shotgun (WGS) entry which is preliminary data.</text>
</comment>